<evidence type="ECO:0000256" key="1">
    <source>
        <dbReference type="PROSITE-ProRule" id="PRU00176"/>
    </source>
</evidence>
<dbReference type="CDD" id="cd00590">
    <property type="entry name" value="RRM_SF"/>
    <property type="match status" value="1"/>
</dbReference>
<dbReference type="Gene3D" id="3.10.590.10">
    <property type="entry name" value="ph1033 like domains"/>
    <property type="match status" value="2"/>
</dbReference>
<keyword evidence="6" id="KW-1185">Reference proteome</keyword>
<feature type="region of interest" description="Disordered" evidence="2">
    <location>
        <begin position="640"/>
        <end position="664"/>
    </location>
</feature>
<dbReference type="Gene3D" id="3.30.70.330">
    <property type="match status" value="1"/>
</dbReference>
<sequence length="771" mass="84846">MNIDHNPPPFSYPHPYHHPGIPDNNIMIQTMHANYPSMLQPPAPAFPYQSHSPESPSNANHAFPNAESPTIYNHHQGNTSPPLHSPPPANSPGPSGSHMPYSARGAFHSLNYPSPLPAYGYPPPQVYSASQPMYSQYAHTPYAQQFAPSLDTERQGTWWYMPHAAAAVPPQQQVDSGSASYQSHYHMPYVHHEAEVYSPRAPSPPTNSSAYPPMSPIRQTSPDHLSSSGADPPPETSTSRPSPPVDRPLVRRSYHPNPPAHRSEWVMWTGNVPSDATHDELWRFFNQPPESGSESPPSTGVLSIFLILRSSCAFVNFEAEHHLLKAIERFNGQALRPSDARCPRLVCRVRKKDDDLKAGVGGQRGIGIHARWIKEQKGRVMESSDVSDVSDRPSSASSGQMPEAAMSSLSISSDDDPRQRRAKQSSSSGSFASTNSSLLTCHFPQRYFILKSLTQFDLDLSVEKGLWATQKHNEGILDQAFRTSQDVYLIFSVNKSGEFYGYAKMAGPIQRDSPSKLKSGNLFFTPGVHLVDESPLPVSAGGESRKQDAGPTGFNPGLQHRQTAPAELGAPRHQMTMATPMVKHSLDQQLRRSPKGSPSTPPDNFELDVSAPIRAIRSGSSSDVQEHQAAAMSNLQAVAEEDEKGEDNVQVSDKVGPSNRHGMFCEGKSARDDWGESFKIEWLSTVKLPFPRTRHIRNPWNHDREVKVSRDGTEVEPMMGKRLLEEWTRLADVQSPKVAAHKRGLKSAPMLTGAALSKQTGTGPPPERPVS</sequence>
<feature type="domain" description="RRM" evidence="3">
    <location>
        <begin position="265"/>
        <end position="341"/>
    </location>
</feature>
<dbReference type="GO" id="GO:0003729">
    <property type="term" value="F:mRNA binding"/>
    <property type="evidence" value="ECO:0007669"/>
    <property type="project" value="TreeGrafter"/>
</dbReference>
<organism evidence="5 6">
    <name type="scientific">Asterophora parasitica</name>
    <dbReference type="NCBI Taxonomy" id="117018"/>
    <lineage>
        <taxon>Eukaryota</taxon>
        <taxon>Fungi</taxon>
        <taxon>Dikarya</taxon>
        <taxon>Basidiomycota</taxon>
        <taxon>Agaricomycotina</taxon>
        <taxon>Agaricomycetes</taxon>
        <taxon>Agaricomycetidae</taxon>
        <taxon>Agaricales</taxon>
        <taxon>Tricholomatineae</taxon>
        <taxon>Lyophyllaceae</taxon>
        <taxon>Asterophora</taxon>
    </lineage>
</organism>
<dbReference type="EMBL" id="JABCKV010000028">
    <property type="protein sequence ID" value="KAG5646030.1"/>
    <property type="molecule type" value="Genomic_DNA"/>
</dbReference>
<evidence type="ECO:0000259" key="3">
    <source>
        <dbReference type="PROSITE" id="PS50102"/>
    </source>
</evidence>
<dbReference type="InterPro" id="IPR007275">
    <property type="entry name" value="YTH_domain"/>
</dbReference>
<dbReference type="AlphaFoldDB" id="A0A9P7GEU7"/>
<feature type="region of interest" description="Disordered" evidence="2">
    <location>
        <begin position="379"/>
        <end position="435"/>
    </location>
</feature>
<dbReference type="InterPro" id="IPR000504">
    <property type="entry name" value="RRM_dom"/>
</dbReference>
<dbReference type="GO" id="GO:0005654">
    <property type="term" value="C:nucleoplasm"/>
    <property type="evidence" value="ECO:0007669"/>
    <property type="project" value="TreeGrafter"/>
</dbReference>
<dbReference type="InterPro" id="IPR035979">
    <property type="entry name" value="RBD_domain_sf"/>
</dbReference>
<feature type="compositionally biased region" description="Low complexity" evidence="2">
    <location>
        <begin position="425"/>
        <end position="435"/>
    </location>
</feature>
<protein>
    <recommendedName>
        <fullName evidence="7">YTH domain-containing protein</fullName>
    </recommendedName>
</protein>
<accession>A0A9P7GEU7</accession>
<dbReference type="PANTHER" id="PTHR12357">
    <property type="entry name" value="YTH YT521-B HOMOLOGY DOMAIN-CONTAINING"/>
    <property type="match status" value="1"/>
</dbReference>
<dbReference type="Pfam" id="PF25701">
    <property type="entry name" value="RRM_YTH1"/>
    <property type="match status" value="1"/>
</dbReference>
<feature type="region of interest" description="Disordered" evidence="2">
    <location>
        <begin position="585"/>
        <end position="607"/>
    </location>
</feature>
<evidence type="ECO:0000313" key="6">
    <source>
        <dbReference type="Proteomes" id="UP000775547"/>
    </source>
</evidence>
<dbReference type="InterPro" id="IPR045168">
    <property type="entry name" value="YTH_prot"/>
</dbReference>
<feature type="compositionally biased region" description="Pro residues" evidence="2">
    <location>
        <begin position="231"/>
        <end position="246"/>
    </location>
</feature>
<feature type="compositionally biased region" description="Polar residues" evidence="2">
    <location>
        <begin position="217"/>
        <end position="229"/>
    </location>
</feature>
<feature type="region of interest" description="Disordered" evidence="2">
    <location>
        <begin position="740"/>
        <end position="771"/>
    </location>
</feature>
<dbReference type="GO" id="GO:0000381">
    <property type="term" value="P:regulation of alternative mRNA splicing, via spliceosome"/>
    <property type="evidence" value="ECO:0007669"/>
    <property type="project" value="TreeGrafter"/>
</dbReference>
<evidence type="ECO:0000256" key="2">
    <source>
        <dbReference type="SAM" id="MobiDB-lite"/>
    </source>
</evidence>
<feature type="domain" description="YTH" evidence="4">
    <location>
        <begin position="577"/>
        <end position="727"/>
    </location>
</feature>
<dbReference type="GO" id="GO:0000398">
    <property type="term" value="P:mRNA splicing, via spliceosome"/>
    <property type="evidence" value="ECO:0007669"/>
    <property type="project" value="TreeGrafter"/>
</dbReference>
<gene>
    <name evidence="5" type="ORF">DXG03_004632</name>
</gene>
<comment type="caution">
    <text evidence="5">The sequence shown here is derived from an EMBL/GenBank/DDBJ whole genome shotgun (WGS) entry which is preliminary data.</text>
</comment>
<dbReference type="Proteomes" id="UP000775547">
    <property type="component" value="Unassembled WGS sequence"/>
</dbReference>
<feature type="compositionally biased region" description="Polar residues" evidence="2">
    <location>
        <begin position="49"/>
        <end position="60"/>
    </location>
</feature>
<reference evidence="5" key="2">
    <citation type="submission" date="2021-10" db="EMBL/GenBank/DDBJ databases">
        <title>Phylogenomics reveals ancestral predisposition of the termite-cultivated fungus Termitomyces towards a domesticated lifestyle.</title>
        <authorList>
            <person name="Auxier B."/>
            <person name="Grum-Grzhimaylo A."/>
            <person name="Cardenas M.E."/>
            <person name="Lodge J.D."/>
            <person name="Laessoe T."/>
            <person name="Pedersen O."/>
            <person name="Smith M.E."/>
            <person name="Kuyper T.W."/>
            <person name="Franco-Molano E.A."/>
            <person name="Baroni T.J."/>
            <person name="Aanen D.K."/>
        </authorList>
    </citation>
    <scope>NUCLEOTIDE SEQUENCE</scope>
    <source>
        <strain evidence="5">AP01</strain>
        <tissue evidence="5">Mycelium</tissue>
    </source>
</reference>
<evidence type="ECO:0000259" key="4">
    <source>
        <dbReference type="PROSITE" id="PS50882"/>
    </source>
</evidence>
<dbReference type="OrthoDB" id="6103986at2759"/>
<feature type="region of interest" description="Disordered" evidence="2">
    <location>
        <begin position="197"/>
        <end position="264"/>
    </location>
</feature>
<dbReference type="InterPro" id="IPR057720">
    <property type="entry name" value="RRM_YTH1"/>
</dbReference>
<keyword evidence="1" id="KW-0694">RNA-binding</keyword>
<name>A0A9P7GEU7_9AGAR</name>
<dbReference type="SUPFAM" id="SSF54928">
    <property type="entry name" value="RNA-binding domain, RBD"/>
    <property type="match status" value="1"/>
</dbReference>
<feature type="region of interest" description="Disordered" evidence="2">
    <location>
        <begin position="42"/>
        <end position="102"/>
    </location>
</feature>
<feature type="domain" description="YTH" evidence="4">
    <location>
        <begin position="445"/>
        <end position="578"/>
    </location>
</feature>
<dbReference type="Pfam" id="PF04146">
    <property type="entry name" value="YTH"/>
    <property type="match status" value="1"/>
</dbReference>
<feature type="region of interest" description="Disordered" evidence="2">
    <location>
        <begin position="534"/>
        <end position="560"/>
    </location>
</feature>
<dbReference type="InterPro" id="IPR012677">
    <property type="entry name" value="Nucleotide-bd_a/b_plait_sf"/>
</dbReference>
<feature type="compositionally biased region" description="Low complexity" evidence="2">
    <location>
        <begin position="383"/>
        <end position="398"/>
    </location>
</feature>
<reference evidence="5" key="1">
    <citation type="submission" date="2020-07" db="EMBL/GenBank/DDBJ databases">
        <authorList>
            <person name="Nieuwenhuis M."/>
            <person name="Van De Peppel L.J.J."/>
        </authorList>
    </citation>
    <scope>NUCLEOTIDE SEQUENCE</scope>
    <source>
        <strain evidence="5">AP01</strain>
        <tissue evidence="5">Mycelium</tissue>
    </source>
</reference>
<dbReference type="GO" id="GO:1990247">
    <property type="term" value="F:N6-methyladenosine-containing RNA reader activity"/>
    <property type="evidence" value="ECO:0007669"/>
    <property type="project" value="TreeGrafter"/>
</dbReference>
<evidence type="ECO:0000313" key="5">
    <source>
        <dbReference type="EMBL" id="KAG5646030.1"/>
    </source>
</evidence>
<dbReference type="PANTHER" id="PTHR12357:SF3">
    <property type="entry name" value="YTH DOMAIN-CONTAINING PROTEIN 1"/>
    <property type="match status" value="1"/>
</dbReference>
<dbReference type="PROSITE" id="PS50102">
    <property type="entry name" value="RRM"/>
    <property type="match status" value="1"/>
</dbReference>
<proteinExistence type="predicted"/>
<dbReference type="CDD" id="cd21134">
    <property type="entry name" value="YTH"/>
    <property type="match status" value="1"/>
</dbReference>
<dbReference type="PROSITE" id="PS50882">
    <property type="entry name" value="YTH"/>
    <property type="match status" value="2"/>
</dbReference>
<evidence type="ECO:0008006" key="7">
    <source>
        <dbReference type="Google" id="ProtNLM"/>
    </source>
</evidence>
<feature type="compositionally biased region" description="Polar residues" evidence="2">
    <location>
        <begin position="67"/>
        <end position="79"/>
    </location>
</feature>